<evidence type="ECO:0000313" key="7">
    <source>
        <dbReference type="EMBL" id="KTT20371.1"/>
    </source>
</evidence>
<feature type="transmembrane region" description="Helical" evidence="5">
    <location>
        <begin position="92"/>
        <end position="115"/>
    </location>
</feature>
<dbReference type="PANTHER" id="PTHR32322:SF9">
    <property type="entry name" value="AMINO-ACID METABOLITE EFFLUX PUMP-RELATED"/>
    <property type="match status" value="1"/>
</dbReference>
<proteinExistence type="predicted"/>
<protein>
    <submittedName>
        <fullName evidence="7">Membrane protein</fullName>
    </submittedName>
</protein>
<name>A0A147GSP4_9BURK</name>
<evidence type="ECO:0000256" key="4">
    <source>
        <dbReference type="ARBA" id="ARBA00023136"/>
    </source>
</evidence>
<feature type="transmembrane region" description="Helical" evidence="5">
    <location>
        <begin position="217"/>
        <end position="240"/>
    </location>
</feature>
<comment type="subcellular location">
    <subcellularLocation>
        <location evidence="1">Membrane</location>
        <topology evidence="1">Multi-pass membrane protein</topology>
    </subcellularLocation>
</comment>
<dbReference type="EMBL" id="LDSL01000085">
    <property type="protein sequence ID" value="KTT20371.1"/>
    <property type="molecule type" value="Genomic_DNA"/>
</dbReference>
<feature type="transmembrane region" description="Helical" evidence="5">
    <location>
        <begin position="7"/>
        <end position="28"/>
    </location>
</feature>
<comment type="caution">
    <text evidence="7">The sequence shown here is derived from an EMBL/GenBank/DDBJ whole genome shotgun (WGS) entry which is preliminary data.</text>
</comment>
<dbReference type="InterPro" id="IPR050638">
    <property type="entry name" value="AA-Vitamin_Transporters"/>
</dbReference>
<reference evidence="7 8" key="1">
    <citation type="journal article" date="2016" name="Front. Microbiol.">
        <title>Genomic Resource of Rice Seed Associated Bacteria.</title>
        <authorList>
            <person name="Midha S."/>
            <person name="Bansal K."/>
            <person name="Sharma S."/>
            <person name="Kumar N."/>
            <person name="Patil P.P."/>
            <person name="Chaudhry V."/>
            <person name="Patil P.B."/>
        </authorList>
    </citation>
    <scope>NUCLEOTIDE SEQUENCE [LARGE SCALE GENOMIC DNA]</scope>
    <source>
        <strain evidence="7 8">NS331</strain>
    </source>
</reference>
<keyword evidence="4 5" id="KW-0472">Membrane</keyword>
<dbReference type="Proteomes" id="UP000072741">
    <property type="component" value="Unassembled WGS sequence"/>
</dbReference>
<dbReference type="AlphaFoldDB" id="A0A147GSP4"/>
<dbReference type="RefSeq" id="WP_058642598.1">
    <property type="nucleotide sequence ID" value="NZ_LDSL01000085.1"/>
</dbReference>
<dbReference type="PATRIC" id="fig|433924.3.peg.4884"/>
<feature type="transmembrane region" description="Helical" evidence="5">
    <location>
        <begin position="252"/>
        <end position="272"/>
    </location>
</feature>
<dbReference type="Pfam" id="PF00892">
    <property type="entry name" value="EamA"/>
    <property type="match status" value="2"/>
</dbReference>
<organism evidence="7 8">
    <name type="scientific">Pseudacidovorax intermedius</name>
    <dbReference type="NCBI Taxonomy" id="433924"/>
    <lineage>
        <taxon>Bacteria</taxon>
        <taxon>Pseudomonadati</taxon>
        <taxon>Pseudomonadota</taxon>
        <taxon>Betaproteobacteria</taxon>
        <taxon>Burkholderiales</taxon>
        <taxon>Comamonadaceae</taxon>
        <taxon>Pseudacidovorax</taxon>
    </lineage>
</organism>
<feature type="transmembrane region" description="Helical" evidence="5">
    <location>
        <begin position="122"/>
        <end position="141"/>
    </location>
</feature>
<dbReference type="SUPFAM" id="SSF103481">
    <property type="entry name" value="Multidrug resistance efflux transporter EmrE"/>
    <property type="match status" value="2"/>
</dbReference>
<accession>A0A147GSP4</accession>
<feature type="transmembrane region" description="Helical" evidence="5">
    <location>
        <begin position="65"/>
        <end position="86"/>
    </location>
</feature>
<feature type="transmembrane region" description="Helical" evidence="5">
    <location>
        <begin position="278"/>
        <end position="301"/>
    </location>
</feature>
<gene>
    <name evidence="7" type="ORF">NS331_14020</name>
</gene>
<dbReference type="OrthoDB" id="7158585at2"/>
<feature type="domain" description="EamA" evidence="6">
    <location>
        <begin position="152"/>
        <end position="294"/>
    </location>
</feature>
<keyword evidence="3 5" id="KW-1133">Transmembrane helix</keyword>
<dbReference type="PANTHER" id="PTHR32322">
    <property type="entry name" value="INNER MEMBRANE TRANSPORTER"/>
    <property type="match status" value="1"/>
</dbReference>
<dbReference type="InterPro" id="IPR037185">
    <property type="entry name" value="EmrE-like"/>
</dbReference>
<evidence type="ECO:0000313" key="8">
    <source>
        <dbReference type="Proteomes" id="UP000072741"/>
    </source>
</evidence>
<evidence type="ECO:0000256" key="5">
    <source>
        <dbReference type="SAM" id="Phobius"/>
    </source>
</evidence>
<feature type="domain" description="EamA" evidence="6">
    <location>
        <begin position="13"/>
        <end position="135"/>
    </location>
</feature>
<evidence type="ECO:0000259" key="6">
    <source>
        <dbReference type="Pfam" id="PF00892"/>
    </source>
</evidence>
<keyword evidence="8" id="KW-1185">Reference proteome</keyword>
<dbReference type="GO" id="GO:0016020">
    <property type="term" value="C:membrane"/>
    <property type="evidence" value="ECO:0007669"/>
    <property type="project" value="UniProtKB-SubCell"/>
</dbReference>
<evidence type="ECO:0000256" key="1">
    <source>
        <dbReference type="ARBA" id="ARBA00004141"/>
    </source>
</evidence>
<keyword evidence="2 5" id="KW-0812">Transmembrane</keyword>
<evidence type="ECO:0000256" key="3">
    <source>
        <dbReference type="ARBA" id="ARBA00022989"/>
    </source>
</evidence>
<dbReference type="InterPro" id="IPR000620">
    <property type="entry name" value="EamA_dom"/>
</dbReference>
<feature type="transmembrane region" description="Helical" evidence="5">
    <location>
        <begin position="40"/>
        <end position="58"/>
    </location>
</feature>
<feature type="transmembrane region" description="Helical" evidence="5">
    <location>
        <begin position="186"/>
        <end position="205"/>
    </location>
</feature>
<evidence type="ECO:0000256" key="2">
    <source>
        <dbReference type="ARBA" id="ARBA00022692"/>
    </source>
</evidence>
<feature type="transmembrane region" description="Helical" evidence="5">
    <location>
        <begin position="147"/>
        <end position="166"/>
    </location>
</feature>
<sequence length="307" mass="32818">MTRPANTFAGLDLLAALGVVVIWGLNFVAMKYSLRDFTPFQLGFFRYVFAVLPLIFFVRKPRLSWRWLVPAGLAQLGQFGLLFVALQVGMTAALASVLMQTQVFFTTLLGVALLGERLSGPLRAGLVLAAVGLLCFGLNFAGGSATAGITVLGLVLNLGGAFMWAASNIVARKAQAAQPGYDPLQFVVWMSLVPILPFGLMAWFFEPAATHGQWRHASLGGWLGVAYLGWFATIAAYAMWTGLLKRHPANRVAPFSLGVPVIGLGAGMLTLGEGVTPWQWAGSACVVAALGVVMFGGRWMARRQALA</sequence>